<dbReference type="KEGG" id="cre:CHLRE_16g669400v5"/>
<gene>
    <name evidence="2" type="ORF">CHLRE_16g669400v5</name>
</gene>
<dbReference type="EMBL" id="CM008977">
    <property type="protein sequence ID" value="PNW71875.1"/>
    <property type="molecule type" value="Genomic_DNA"/>
</dbReference>
<dbReference type="InParanoid" id="A8JB44"/>
<dbReference type="Gene3D" id="3.40.50.150">
    <property type="entry name" value="Vaccinia Virus protein VP39"/>
    <property type="match status" value="1"/>
</dbReference>
<feature type="compositionally biased region" description="Gly residues" evidence="1">
    <location>
        <begin position="118"/>
        <end position="149"/>
    </location>
</feature>
<dbReference type="PANTHER" id="PTHR14614:SF109">
    <property type="entry name" value="RIBOSOMAL LYSINE N-METHYLTRANSFERASE 5"/>
    <property type="match status" value="1"/>
</dbReference>
<sequence length="438" mass="45657">MTAAIEELPSSEPSAAPGVNGSDADDAELAAREAAWVEELSAAEEWDAEVARLVKAEQVAEGIDEDFDDHSPKDWQRFYMGYHQRFVDDCVLELRGGTLQIRLAQAPSASVAAKQAAKGGGGGGRAGGGAAGAASGSGKGGGKVGGKAGGKPQSQPQQQDLDKASDPALTGTTVWDGAVVLAHYLTETPVLAAPPPAVAAATADGSSSSGVDGGGAAAAGSSRLWPCSGAALPSVLELGAGTGGVSLALAATRTAASVTATDLPDLLPTLRLNAGRNSGVLPPGGRLHVAALKWGPEGEADVQALGPVRPPYDVICGSDLIYYSYTPDTPHTALLLWTLRRLVAPTTRVYLSLSLHHNPEEVEHFLGWAAQDFHVLRLRRSVPEHFRVPDSLVVRLTPRRAKLVQRRQQAERERREAEARERREAAAREAEAREAGAA</sequence>
<feature type="compositionally biased region" description="Basic and acidic residues" evidence="1">
    <location>
        <begin position="408"/>
        <end position="438"/>
    </location>
</feature>
<name>A8JB44_CHLRE</name>
<dbReference type="PANTHER" id="PTHR14614">
    <property type="entry name" value="HEPATOCELLULAR CARCINOMA-ASSOCIATED ANTIGEN"/>
    <property type="match status" value="1"/>
</dbReference>
<evidence type="ECO:0000313" key="3">
    <source>
        <dbReference type="Proteomes" id="UP000006906"/>
    </source>
</evidence>
<dbReference type="STRING" id="3055.A8JB44"/>
<dbReference type="PaxDb" id="3055-EDO98868"/>
<protein>
    <submittedName>
        <fullName evidence="2">Uncharacterized protein</fullName>
    </submittedName>
</protein>
<dbReference type="AlphaFoldDB" id="A8JB44"/>
<dbReference type="InterPro" id="IPR029063">
    <property type="entry name" value="SAM-dependent_MTases_sf"/>
</dbReference>
<dbReference type="OMA" id="HHNPEEV"/>
<evidence type="ECO:0000313" key="2">
    <source>
        <dbReference type="EMBL" id="PNW71875.1"/>
    </source>
</evidence>
<proteinExistence type="predicted"/>
<feature type="region of interest" description="Disordered" evidence="1">
    <location>
        <begin position="1"/>
        <end position="27"/>
    </location>
</feature>
<accession>A8JB44</accession>
<dbReference type="GeneID" id="5724723"/>
<dbReference type="OrthoDB" id="413520at2759"/>
<dbReference type="GO" id="GO:0008276">
    <property type="term" value="F:protein methyltransferase activity"/>
    <property type="evidence" value="ECO:0000318"/>
    <property type="project" value="GO_Central"/>
</dbReference>
<dbReference type="eggNOG" id="KOG2793">
    <property type="taxonomic scope" value="Eukaryota"/>
</dbReference>
<organism evidence="2 3">
    <name type="scientific">Chlamydomonas reinhardtii</name>
    <name type="common">Chlamydomonas smithii</name>
    <dbReference type="NCBI Taxonomy" id="3055"/>
    <lineage>
        <taxon>Eukaryota</taxon>
        <taxon>Viridiplantae</taxon>
        <taxon>Chlorophyta</taxon>
        <taxon>core chlorophytes</taxon>
        <taxon>Chlorophyceae</taxon>
        <taxon>CS clade</taxon>
        <taxon>Chlamydomonadales</taxon>
        <taxon>Chlamydomonadaceae</taxon>
        <taxon>Chlamydomonas</taxon>
    </lineage>
</organism>
<dbReference type="RefSeq" id="XP_001699228.1">
    <property type="nucleotide sequence ID" value="XM_001699176.2"/>
</dbReference>
<dbReference type="InterPro" id="IPR019410">
    <property type="entry name" value="Methyltransf_16"/>
</dbReference>
<feature type="region of interest" description="Disordered" evidence="1">
    <location>
        <begin position="115"/>
        <end position="168"/>
    </location>
</feature>
<keyword evidence="3" id="KW-1185">Reference proteome</keyword>
<dbReference type="Proteomes" id="UP000006906">
    <property type="component" value="Chromosome 16"/>
</dbReference>
<dbReference type="SUPFAM" id="SSF53335">
    <property type="entry name" value="S-adenosyl-L-methionine-dependent methyltransferases"/>
    <property type="match status" value="1"/>
</dbReference>
<feature type="region of interest" description="Disordered" evidence="1">
    <location>
        <begin position="404"/>
        <end position="438"/>
    </location>
</feature>
<reference evidence="2 3" key="1">
    <citation type="journal article" date="2007" name="Science">
        <title>The Chlamydomonas genome reveals the evolution of key animal and plant functions.</title>
        <authorList>
            <person name="Merchant S.S."/>
            <person name="Prochnik S.E."/>
            <person name="Vallon O."/>
            <person name="Harris E.H."/>
            <person name="Karpowicz S.J."/>
            <person name="Witman G.B."/>
            <person name="Terry A."/>
            <person name="Salamov A."/>
            <person name="Fritz-Laylin L.K."/>
            <person name="Marechal-Drouard L."/>
            <person name="Marshall W.F."/>
            <person name="Qu L.H."/>
            <person name="Nelson D.R."/>
            <person name="Sanderfoot A.A."/>
            <person name="Spalding M.H."/>
            <person name="Kapitonov V.V."/>
            <person name="Ren Q."/>
            <person name="Ferris P."/>
            <person name="Lindquist E."/>
            <person name="Shapiro H."/>
            <person name="Lucas S.M."/>
            <person name="Grimwood J."/>
            <person name="Schmutz J."/>
            <person name="Cardol P."/>
            <person name="Cerutti H."/>
            <person name="Chanfreau G."/>
            <person name="Chen C.L."/>
            <person name="Cognat V."/>
            <person name="Croft M.T."/>
            <person name="Dent R."/>
            <person name="Dutcher S."/>
            <person name="Fernandez E."/>
            <person name="Fukuzawa H."/>
            <person name="Gonzalez-Ballester D."/>
            <person name="Gonzalez-Halphen D."/>
            <person name="Hallmann A."/>
            <person name="Hanikenne M."/>
            <person name="Hippler M."/>
            <person name="Inwood W."/>
            <person name="Jabbari K."/>
            <person name="Kalanon M."/>
            <person name="Kuras R."/>
            <person name="Lefebvre P.A."/>
            <person name="Lemaire S.D."/>
            <person name="Lobanov A.V."/>
            <person name="Lohr M."/>
            <person name="Manuell A."/>
            <person name="Meier I."/>
            <person name="Mets L."/>
            <person name="Mittag M."/>
            <person name="Mittelmeier T."/>
            <person name="Moroney J.V."/>
            <person name="Moseley J."/>
            <person name="Napoli C."/>
            <person name="Nedelcu A.M."/>
            <person name="Niyogi K."/>
            <person name="Novoselov S.V."/>
            <person name="Paulsen I.T."/>
            <person name="Pazour G."/>
            <person name="Purton S."/>
            <person name="Ral J.P."/>
            <person name="Riano-Pachon D.M."/>
            <person name="Riekhof W."/>
            <person name="Rymarquis L."/>
            <person name="Schroda M."/>
            <person name="Stern D."/>
            <person name="Umen J."/>
            <person name="Willows R."/>
            <person name="Wilson N."/>
            <person name="Zimmer S.L."/>
            <person name="Allmer J."/>
            <person name="Balk J."/>
            <person name="Bisova K."/>
            <person name="Chen C.J."/>
            <person name="Elias M."/>
            <person name="Gendler K."/>
            <person name="Hauser C."/>
            <person name="Lamb M.R."/>
            <person name="Ledford H."/>
            <person name="Long J.C."/>
            <person name="Minagawa J."/>
            <person name="Page M.D."/>
            <person name="Pan J."/>
            <person name="Pootakham W."/>
            <person name="Roje S."/>
            <person name="Rose A."/>
            <person name="Stahlberg E."/>
            <person name="Terauchi A.M."/>
            <person name="Yang P."/>
            <person name="Ball S."/>
            <person name="Bowler C."/>
            <person name="Dieckmann C.L."/>
            <person name="Gladyshev V.N."/>
            <person name="Green P."/>
            <person name="Jorgensen R."/>
            <person name="Mayfield S."/>
            <person name="Mueller-Roeber B."/>
            <person name="Rajamani S."/>
            <person name="Sayre R.T."/>
            <person name="Brokstein P."/>
            <person name="Dubchak I."/>
            <person name="Goodstein D."/>
            <person name="Hornick L."/>
            <person name="Huang Y.W."/>
            <person name="Jhaveri J."/>
            <person name="Luo Y."/>
            <person name="Martinez D."/>
            <person name="Ngau W.C."/>
            <person name="Otillar B."/>
            <person name="Poliakov A."/>
            <person name="Porter A."/>
            <person name="Szajkowski L."/>
            <person name="Werner G."/>
            <person name="Zhou K."/>
            <person name="Grigoriev I.V."/>
            <person name="Rokhsar D.S."/>
            <person name="Grossman A.R."/>
        </authorList>
    </citation>
    <scope>NUCLEOTIDE SEQUENCE [LARGE SCALE GENOMIC DNA]</scope>
    <source>
        <strain evidence="3">CC-503</strain>
    </source>
</reference>
<dbReference type="Pfam" id="PF10294">
    <property type="entry name" value="Methyltransf_16"/>
    <property type="match status" value="1"/>
</dbReference>
<dbReference type="HOGENOM" id="CLU_626077_0_0_1"/>
<dbReference type="Gramene" id="PNW71875">
    <property type="protein sequence ID" value="PNW71875"/>
    <property type="gene ID" value="CHLRE_16g669400v5"/>
</dbReference>
<evidence type="ECO:0000256" key="1">
    <source>
        <dbReference type="SAM" id="MobiDB-lite"/>
    </source>
</evidence>